<dbReference type="PANTHER" id="PTHR30529">
    <property type="entry name" value="CYTOCHROME B561"/>
    <property type="match status" value="1"/>
</dbReference>
<keyword evidence="9 13" id="KW-1133">Transmembrane helix</keyword>
<evidence type="ECO:0000259" key="14">
    <source>
        <dbReference type="Pfam" id="PF01292"/>
    </source>
</evidence>
<dbReference type="GO" id="GO:0022904">
    <property type="term" value="P:respiratory electron transport chain"/>
    <property type="evidence" value="ECO:0007669"/>
    <property type="project" value="InterPro"/>
</dbReference>
<keyword evidence="6 13" id="KW-0812">Transmembrane</keyword>
<feature type="domain" description="Cytochrome b561 bacterial/Ni-hydrogenase" evidence="14">
    <location>
        <begin position="6"/>
        <end position="158"/>
    </location>
</feature>
<keyword evidence="10" id="KW-0408">Iron</keyword>
<dbReference type="GO" id="GO:0005886">
    <property type="term" value="C:plasma membrane"/>
    <property type="evidence" value="ECO:0007669"/>
    <property type="project" value="UniProtKB-SubCell"/>
</dbReference>
<name>A0A085TWF3_9RHOB</name>
<feature type="transmembrane region" description="Helical" evidence="13">
    <location>
        <begin position="89"/>
        <end position="113"/>
    </location>
</feature>
<evidence type="ECO:0000256" key="5">
    <source>
        <dbReference type="ARBA" id="ARBA00022617"/>
    </source>
</evidence>
<evidence type="ECO:0000256" key="1">
    <source>
        <dbReference type="ARBA" id="ARBA00001970"/>
    </source>
</evidence>
<dbReference type="Proteomes" id="UP000028607">
    <property type="component" value="Unassembled WGS sequence"/>
</dbReference>
<comment type="cofactor">
    <cofactor evidence="1">
        <name>heme b</name>
        <dbReference type="ChEBI" id="CHEBI:60344"/>
    </cofactor>
</comment>
<evidence type="ECO:0000256" key="6">
    <source>
        <dbReference type="ARBA" id="ARBA00022692"/>
    </source>
</evidence>
<reference evidence="16" key="1">
    <citation type="submission" date="2013-04" db="EMBL/GenBank/DDBJ databases">
        <title>Thioclava sp. 13D2W-2 Genome Sequencing.</title>
        <authorList>
            <person name="Lai Q."/>
            <person name="Li G."/>
            <person name="Shao Z."/>
        </authorList>
    </citation>
    <scope>NUCLEOTIDE SEQUENCE [LARGE SCALE GENOMIC DNA]</scope>
    <source>
        <strain evidence="16">13D2W-2</strain>
    </source>
</reference>
<gene>
    <name evidence="15" type="ORF">DW2_08751</name>
</gene>
<comment type="similarity">
    <text evidence="12">Belongs to the cytochrome b561 family.</text>
</comment>
<reference evidence="15 16" key="2">
    <citation type="journal article" date="2015" name="Antonie Van Leeuwenhoek">
        <title>Thioclava indica sp. nov., isolated from surface seawater of the Indian Ocean.</title>
        <authorList>
            <person name="Liu Y."/>
            <person name="Lai Q."/>
            <person name="Du J."/>
            <person name="Xu H."/>
            <person name="Jiang L."/>
            <person name="Shao Z."/>
        </authorList>
    </citation>
    <scope>NUCLEOTIDE SEQUENCE [LARGE SCALE GENOMIC DNA]</scope>
    <source>
        <strain evidence="15 16">13D2W-2</strain>
    </source>
</reference>
<dbReference type="eggNOG" id="COG3038">
    <property type="taxonomic scope" value="Bacteria"/>
</dbReference>
<evidence type="ECO:0000256" key="9">
    <source>
        <dbReference type="ARBA" id="ARBA00022989"/>
    </source>
</evidence>
<evidence type="ECO:0000256" key="3">
    <source>
        <dbReference type="ARBA" id="ARBA00022448"/>
    </source>
</evidence>
<comment type="subcellular location">
    <subcellularLocation>
        <location evidence="2">Cell membrane</location>
        <topology evidence="2">Multi-pass membrane protein</topology>
    </subcellularLocation>
</comment>
<evidence type="ECO:0000313" key="16">
    <source>
        <dbReference type="Proteomes" id="UP000028607"/>
    </source>
</evidence>
<dbReference type="InterPro" id="IPR016174">
    <property type="entry name" value="Di-haem_cyt_TM"/>
</dbReference>
<keyword evidence="5" id="KW-0349">Heme</keyword>
<feature type="transmembrane region" description="Helical" evidence="13">
    <location>
        <begin position="52"/>
        <end position="69"/>
    </location>
</feature>
<evidence type="ECO:0000256" key="2">
    <source>
        <dbReference type="ARBA" id="ARBA00004651"/>
    </source>
</evidence>
<dbReference type="AlphaFoldDB" id="A0A085TWF3"/>
<sequence>MQPTSYSRPQIILHWVIATLVFFQIFMHDGIVGAWDGRMDGTLPNQPTINPHAVAGALILVLVLWRLVLRRRRGVPGLPEGEHPALKALATGTHAALNLLLILMVLSGAAAWMTGIEAIGDAHSIARLVLVPLVILHILAALYHHFWLKTDVLRRMLGRP</sequence>
<dbReference type="Pfam" id="PF01292">
    <property type="entry name" value="Ni_hydr_CYTB"/>
    <property type="match status" value="1"/>
</dbReference>
<comment type="caution">
    <text evidence="15">The sequence shown here is derived from an EMBL/GenBank/DDBJ whole genome shotgun (WGS) entry which is preliminary data.</text>
</comment>
<dbReference type="InterPro" id="IPR052168">
    <property type="entry name" value="Cytochrome_b561_oxidase"/>
</dbReference>
<evidence type="ECO:0000256" key="4">
    <source>
        <dbReference type="ARBA" id="ARBA00022475"/>
    </source>
</evidence>
<dbReference type="GO" id="GO:0046872">
    <property type="term" value="F:metal ion binding"/>
    <property type="evidence" value="ECO:0007669"/>
    <property type="project" value="UniProtKB-KW"/>
</dbReference>
<keyword evidence="8" id="KW-0249">Electron transport</keyword>
<feature type="transmembrane region" description="Helical" evidence="13">
    <location>
        <begin position="12"/>
        <end position="32"/>
    </location>
</feature>
<dbReference type="STRING" id="1317124.DW2_08751"/>
<evidence type="ECO:0000256" key="13">
    <source>
        <dbReference type="SAM" id="Phobius"/>
    </source>
</evidence>
<keyword evidence="16" id="KW-1185">Reference proteome</keyword>
<feature type="transmembrane region" description="Helical" evidence="13">
    <location>
        <begin position="125"/>
        <end position="146"/>
    </location>
</feature>
<proteinExistence type="inferred from homology"/>
<accession>A0A085TWF3</accession>
<dbReference type="RefSeq" id="WP_038145508.1">
    <property type="nucleotide sequence ID" value="NZ_AQRC01000006.1"/>
</dbReference>
<dbReference type="PATRIC" id="fig|1317124.6.peg.1777"/>
<keyword evidence="11 13" id="KW-0472">Membrane</keyword>
<dbReference type="PANTHER" id="PTHR30529:SF1">
    <property type="entry name" value="CYTOCHROME B561 HOMOLOG 2"/>
    <property type="match status" value="1"/>
</dbReference>
<dbReference type="OrthoDB" id="8156287at2"/>
<dbReference type="EMBL" id="AQRC01000006">
    <property type="protein sequence ID" value="KFE35050.1"/>
    <property type="molecule type" value="Genomic_DNA"/>
</dbReference>
<evidence type="ECO:0000256" key="7">
    <source>
        <dbReference type="ARBA" id="ARBA00022723"/>
    </source>
</evidence>
<evidence type="ECO:0000256" key="11">
    <source>
        <dbReference type="ARBA" id="ARBA00023136"/>
    </source>
</evidence>
<keyword evidence="3" id="KW-0813">Transport</keyword>
<keyword evidence="4" id="KW-1003">Cell membrane</keyword>
<dbReference type="GO" id="GO:0020037">
    <property type="term" value="F:heme binding"/>
    <property type="evidence" value="ECO:0007669"/>
    <property type="project" value="TreeGrafter"/>
</dbReference>
<dbReference type="InterPro" id="IPR011577">
    <property type="entry name" value="Cyt_b561_bac/Ni-Hgenase"/>
</dbReference>
<evidence type="ECO:0000256" key="8">
    <source>
        <dbReference type="ARBA" id="ARBA00022982"/>
    </source>
</evidence>
<protein>
    <submittedName>
        <fullName evidence="15">Cytochrome B561</fullName>
    </submittedName>
</protein>
<evidence type="ECO:0000256" key="10">
    <source>
        <dbReference type="ARBA" id="ARBA00023004"/>
    </source>
</evidence>
<organism evidence="15 16">
    <name type="scientific">Thioclava atlantica</name>
    <dbReference type="NCBI Taxonomy" id="1317124"/>
    <lineage>
        <taxon>Bacteria</taxon>
        <taxon>Pseudomonadati</taxon>
        <taxon>Pseudomonadota</taxon>
        <taxon>Alphaproteobacteria</taxon>
        <taxon>Rhodobacterales</taxon>
        <taxon>Paracoccaceae</taxon>
        <taxon>Thioclava</taxon>
    </lineage>
</organism>
<dbReference type="SUPFAM" id="SSF81342">
    <property type="entry name" value="Transmembrane di-heme cytochromes"/>
    <property type="match status" value="1"/>
</dbReference>
<dbReference type="GO" id="GO:0009055">
    <property type="term" value="F:electron transfer activity"/>
    <property type="evidence" value="ECO:0007669"/>
    <property type="project" value="InterPro"/>
</dbReference>
<evidence type="ECO:0000256" key="12">
    <source>
        <dbReference type="ARBA" id="ARBA00037975"/>
    </source>
</evidence>
<keyword evidence="7" id="KW-0479">Metal-binding</keyword>
<evidence type="ECO:0000313" key="15">
    <source>
        <dbReference type="EMBL" id="KFE35050.1"/>
    </source>
</evidence>